<feature type="region of interest" description="Disordered" evidence="1">
    <location>
        <begin position="141"/>
        <end position="160"/>
    </location>
</feature>
<sequence>MFAEQAHLVPMVYLANISNNPTAAMRHTWLVGWFKVAKAKVVTPRPNWGILKMSFPRRFSHSVSNNWKRVMKASSPVKLIWNLSFYLFSFPLFLSLFSESTRDISPSSSSLLHPRLFRGSLRRELLLAVVLGFPLRSSKRQVTRESPPSSSRYDRSHPPGLFYNNPFPREVLACERTVEILLERLQPSRIGVTVRHKDNLQQRNAIPSRILGYIRDAQQPGLIGMHETSASGHSAPLIHPPSPFALVCSHRFGTVGARFIARKIFGEPESHTILRTESSHMESIHRKNVQVPESKRQSGRGRIGSAGGNVFLENVWQDRDSPHIDGKWIRTRTD</sequence>
<dbReference type="EMBL" id="KQ980262">
    <property type="protein sequence ID" value="KYN17067.1"/>
    <property type="molecule type" value="Genomic_DNA"/>
</dbReference>
<gene>
    <name evidence="2" type="ORF">ALC57_10666</name>
</gene>
<evidence type="ECO:0000313" key="2">
    <source>
        <dbReference type="EMBL" id="KYN17067.1"/>
    </source>
</evidence>
<dbReference type="AlphaFoldDB" id="A0A151J414"/>
<keyword evidence="3" id="KW-1185">Reference proteome</keyword>
<organism evidence="2 3">
    <name type="scientific">Trachymyrmex cornetzi</name>
    <dbReference type="NCBI Taxonomy" id="471704"/>
    <lineage>
        <taxon>Eukaryota</taxon>
        <taxon>Metazoa</taxon>
        <taxon>Ecdysozoa</taxon>
        <taxon>Arthropoda</taxon>
        <taxon>Hexapoda</taxon>
        <taxon>Insecta</taxon>
        <taxon>Pterygota</taxon>
        <taxon>Neoptera</taxon>
        <taxon>Endopterygota</taxon>
        <taxon>Hymenoptera</taxon>
        <taxon>Apocrita</taxon>
        <taxon>Aculeata</taxon>
        <taxon>Formicoidea</taxon>
        <taxon>Formicidae</taxon>
        <taxon>Myrmicinae</taxon>
        <taxon>Trachymyrmex</taxon>
    </lineage>
</organism>
<dbReference type="Proteomes" id="UP000078492">
    <property type="component" value="Unassembled WGS sequence"/>
</dbReference>
<feature type="region of interest" description="Disordered" evidence="1">
    <location>
        <begin position="278"/>
        <end position="304"/>
    </location>
</feature>
<protein>
    <submittedName>
        <fullName evidence="2">Uncharacterized protein</fullName>
    </submittedName>
</protein>
<evidence type="ECO:0000313" key="3">
    <source>
        <dbReference type="Proteomes" id="UP000078492"/>
    </source>
</evidence>
<proteinExistence type="predicted"/>
<name>A0A151J414_9HYME</name>
<reference evidence="2 3" key="1">
    <citation type="submission" date="2015-09" db="EMBL/GenBank/DDBJ databases">
        <title>Trachymyrmex cornetzi WGS genome.</title>
        <authorList>
            <person name="Nygaard S."/>
            <person name="Hu H."/>
            <person name="Boomsma J."/>
            <person name="Zhang G."/>
        </authorList>
    </citation>
    <scope>NUCLEOTIDE SEQUENCE [LARGE SCALE GENOMIC DNA]</scope>
    <source>
        <strain evidence="2">Tcor2-1</strain>
        <tissue evidence="2">Whole body</tissue>
    </source>
</reference>
<evidence type="ECO:0000256" key="1">
    <source>
        <dbReference type="SAM" id="MobiDB-lite"/>
    </source>
</evidence>
<accession>A0A151J414</accession>